<sequence length="80" mass="9210">MKLPPIATRIQAILDYIRKRCPWVKHPFADGAYDRLKLMNKAADLDFVVEIIRRSDDQKGFQILPRRSASISRKPMGDAV</sequence>
<organism evidence="1 4">
    <name type="scientific">Rhizobium loti</name>
    <name type="common">Mesorhizobium loti</name>
    <dbReference type="NCBI Taxonomy" id="381"/>
    <lineage>
        <taxon>Bacteria</taxon>
        <taxon>Pseudomonadati</taxon>
        <taxon>Pseudomonadota</taxon>
        <taxon>Alphaproteobacteria</taxon>
        <taxon>Hyphomicrobiales</taxon>
        <taxon>Phyllobacteriaceae</taxon>
        <taxon>Mesorhizobium</taxon>
    </lineage>
</organism>
<evidence type="ECO:0000313" key="1">
    <source>
        <dbReference type="EMBL" id="OBP77870.1"/>
    </source>
</evidence>
<reference evidence="1" key="3">
    <citation type="submission" date="2016-06" db="EMBL/GenBank/DDBJ databases">
        <authorList>
            <person name="Kjaerup R.B."/>
            <person name="Dalgaard T.S."/>
            <person name="Juul-Madsen H.R."/>
        </authorList>
    </citation>
    <scope>NUCLEOTIDE SEQUENCE</scope>
    <source>
        <strain evidence="1">R7ANS::ICEMlSym2042</strain>
    </source>
</reference>
<accession>A0A1A5QR32</accession>
<dbReference type="AlphaFoldDB" id="A0A1A5QR32"/>
<gene>
    <name evidence="2" type="ORF">A8145_28915</name>
    <name evidence="1" type="ORF">BAE39_30800</name>
</gene>
<dbReference type="Proteomes" id="UP000093748">
    <property type="component" value="Unassembled WGS sequence"/>
</dbReference>
<evidence type="ECO:0008006" key="5">
    <source>
        <dbReference type="Google" id="ProtNLM"/>
    </source>
</evidence>
<reference evidence="4" key="2">
    <citation type="submission" date="2016-06" db="EMBL/GenBank/DDBJ databases">
        <title>NZP2037 Pacbio-Illumina hybrid assembly.</title>
        <authorList>
            <person name="Ramsay J.P."/>
        </authorList>
    </citation>
    <scope>NUCLEOTIDE SEQUENCE [LARGE SCALE GENOMIC DNA]</scope>
    <source>
        <strain evidence="4">R7ANS::ICEMlSym2042</strain>
    </source>
</reference>
<dbReference type="EMBL" id="LZTJ01000010">
    <property type="protein sequence ID" value="OBP77870.1"/>
    <property type="molecule type" value="Genomic_DNA"/>
</dbReference>
<name>A0A1A5QR32_RHILI</name>
<dbReference type="Proteomes" id="UP000093737">
    <property type="component" value="Unassembled WGS sequence"/>
</dbReference>
<protein>
    <recommendedName>
        <fullName evidence="5">Transposase</fullName>
    </recommendedName>
</protein>
<comment type="caution">
    <text evidence="1">The sequence shown here is derived from an EMBL/GenBank/DDBJ whole genome shotgun (WGS) entry which is preliminary data.</text>
</comment>
<reference evidence="2 3" key="1">
    <citation type="submission" date="2016-05" db="EMBL/GenBank/DDBJ databases">
        <authorList>
            <person name="Ramsay J.P."/>
        </authorList>
    </citation>
    <scope>NUCLEOTIDE SEQUENCE [LARGE SCALE GENOMIC DNA]</scope>
    <source>
        <strain evidence="2 3">NZP2042</strain>
    </source>
</reference>
<evidence type="ECO:0000313" key="2">
    <source>
        <dbReference type="EMBL" id="OBQ69824.1"/>
    </source>
</evidence>
<evidence type="ECO:0000313" key="4">
    <source>
        <dbReference type="Proteomes" id="UP000093748"/>
    </source>
</evidence>
<dbReference type="EMBL" id="LYTK01000006">
    <property type="protein sequence ID" value="OBQ69824.1"/>
    <property type="molecule type" value="Genomic_DNA"/>
</dbReference>
<evidence type="ECO:0000313" key="3">
    <source>
        <dbReference type="Proteomes" id="UP000093737"/>
    </source>
</evidence>
<proteinExistence type="predicted"/>